<dbReference type="CDD" id="cd17503">
    <property type="entry name" value="MFS_LmrB_MDR_like"/>
    <property type="match status" value="1"/>
</dbReference>
<dbReference type="RefSeq" id="WP_185136625.1">
    <property type="nucleotide sequence ID" value="NZ_BORM01000006.1"/>
</dbReference>
<evidence type="ECO:0000256" key="7">
    <source>
        <dbReference type="ARBA" id="ARBA00023136"/>
    </source>
</evidence>
<evidence type="ECO:0000313" key="10">
    <source>
        <dbReference type="EMBL" id="MBB6692636.1"/>
    </source>
</evidence>
<dbReference type="InterPro" id="IPR020846">
    <property type="entry name" value="MFS_dom"/>
</dbReference>
<keyword evidence="4" id="KW-1003">Cell membrane</keyword>
<organism evidence="10 11">
    <name type="scientific">Cohnella xylanilytica</name>
    <dbReference type="NCBI Taxonomy" id="557555"/>
    <lineage>
        <taxon>Bacteria</taxon>
        <taxon>Bacillati</taxon>
        <taxon>Bacillota</taxon>
        <taxon>Bacilli</taxon>
        <taxon>Bacillales</taxon>
        <taxon>Paenibacillaceae</taxon>
        <taxon>Cohnella</taxon>
    </lineage>
</organism>
<evidence type="ECO:0000256" key="1">
    <source>
        <dbReference type="ARBA" id="ARBA00004651"/>
    </source>
</evidence>
<dbReference type="PANTHER" id="PTHR42718:SF9">
    <property type="entry name" value="MAJOR FACILITATOR SUPERFAMILY MULTIDRUG TRANSPORTER MFSC"/>
    <property type="match status" value="1"/>
</dbReference>
<evidence type="ECO:0000256" key="5">
    <source>
        <dbReference type="ARBA" id="ARBA00022692"/>
    </source>
</evidence>
<dbReference type="AlphaFoldDB" id="A0A841TWJ3"/>
<feature type="transmembrane region" description="Helical" evidence="8">
    <location>
        <begin position="323"/>
        <end position="343"/>
    </location>
</feature>
<feature type="domain" description="Major facilitator superfamily (MFS) profile" evidence="9">
    <location>
        <begin position="9"/>
        <end position="503"/>
    </location>
</feature>
<feature type="transmembrane region" description="Helical" evidence="8">
    <location>
        <begin position="163"/>
        <end position="184"/>
    </location>
</feature>
<feature type="transmembrane region" description="Helical" evidence="8">
    <location>
        <begin position="73"/>
        <end position="100"/>
    </location>
</feature>
<dbReference type="PRINTS" id="PR01036">
    <property type="entry name" value="TCRTETB"/>
</dbReference>
<feature type="transmembrane region" description="Helical" evidence="8">
    <location>
        <begin position="299"/>
        <end position="317"/>
    </location>
</feature>
<dbReference type="Pfam" id="PF07690">
    <property type="entry name" value="MFS_1"/>
    <property type="match status" value="1"/>
</dbReference>
<comment type="caution">
    <text evidence="10">The sequence shown here is derived from an EMBL/GenBank/DDBJ whole genome shotgun (WGS) entry which is preliminary data.</text>
</comment>
<feature type="transmembrane region" description="Helical" evidence="8">
    <location>
        <begin position="225"/>
        <end position="242"/>
    </location>
</feature>
<evidence type="ECO:0000256" key="6">
    <source>
        <dbReference type="ARBA" id="ARBA00022989"/>
    </source>
</evidence>
<feature type="transmembrane region" description="Helical" evidence="8">
    <location>
        <begin position="355"/>
        <end position="374"/>
    </location>
</feature>
<keyword evidence="5 8" id="KW-0812">Transmembrane</keyword>
<feature type="transmembrane region" description="Helical" evidence="8">
    <location>
        <begin position="137"/>
        <end position="156"/>
    </location>
</feature>
<dbReference type="Proteomes" id="UP000553776">
    <property type="component" value="Unassembled WGS sequence"/>
</dbReference>
<evidence type="ECO:0000313" key="11">
    <source>
        <dbReference type="Proteomes" id="UP000553776"/>
    </source>
</evidence>
<keyword evidence="6 8" id="KW-1133">Transmembrane helix</keyword>
<keyword evidence="3" id="KW-0813">Transport</keyword>
<sequence>MENRSIAPTVTVLICGMFIAILNQTMVNVAIPHMMNDLNVSTTTVQWLSTGFMLANAIMIPISAFLMESVPTRLLFAIAMAMFTVGSLICGIGPSFAVVLAGRIVQAIGAGVLMPLVTNIFLRIFPPDQMGKAMGTMGIAMMFAPAVGPTFAGYMVEHFSWRILFFVMVPLGAIEVILTFRFLPNVLKLTYPKLDWAGAVFSTIGFGALLYGLSEAGSRGWGDPIVDTSIIVGLVFLFFFIYRQLTAEAPLLSLKVFGNFTFTMSTVVSVVVNMAMFGAMLLLPIYIQNIRGYTALESGLLLLPGAILMGIMSPISGSLFDKIGVRPLAIVGLLITAITTYQFTKLTDESTYAHLMALYALRSFGMSFIMMTIMTEGLNALPISLKSSGTAVSNTMRQVASSFGTALLVTVMSTRTNDHLASYSNNLTLNNPISAEMIGGFEAGVAAATGLPLEVGGAYALTILGGLATKASTISGINDAFVVATGITLVGLFFSLFLHRPKKRSVPSKP</sequence>
<evidence type="ECO:0000259" key="9">
    <source>
        <dbReference type="PROSITE" id="PS50850"/>
    </source>
</evidence>
<gene>
    <name evidence="10" type="ORF">H7B90_14595</name>
</gene>
<keyword evidence="7 8" id="KW-0472">Membrane</keyword>
<dbReference type="Gene3D" id="1.20.1250.20">
    <property type="entry name" value="MFS general substrate transporter like domains"/>
    <property type="match status" value="1"/>
</dbReference>
<evidence type="ECO:0000256" key="8">
    <source>
        <dbReference type="SAM" id="Phobius"/>
    </source>
</evidence>
<reference evidence="10 11" key="1">
    <citation type="submission" date="2020-08" db="EMBL/GenBank/DDBJ databases">
        <title>Cohnella phylogeny.</title>
        <authorList>
            <person name="Dunlap C."/>
        </authorList>
    </citation>
    <scope>NUCLEOTIDE SEQUENCE [LARGE SCALE GENOMIC DNA]</scope>
    <source>
        <strain evidence="10 11">DSM 25239</strain>
    </source>
</reference>
<feature type="transmembrane region" description="Helical" evidence="8">
    <location>
        <begin position="196"/>
        <end position="213"/>
    </location>
</feature>
<dbReference type="InterPro" id="IPR036259">
    <property type="entry name" value="MFS_trans_sf"/>
</dbReference>
<dbReference type="EMBL" id="JACJVR010000056">
    <property type="protein sequence ID" value="MBB6692636.1"/>
    <property type="molecule type" value="Genomic_DNA"/>
</dbReference>
<dbReference type="InterPro" id="IPR011701">
    <property type="entry name" value="MFS"/>
</dbReference>
<feature type="transmembrane region" description="Helical" evidence="8">
    <location>
        <begin position="480"/>
        <end position="499"/>
    </location>
</feature>
<dbReference type="NCBIfam" id="TIGR00711">
    <property type="entry name" value="efflux_EmrB"/>
    <property type="match status" value="1"/>
</dbReference>
<feature type="transmembrane region" description="Helical" evidence="8">
    <location>
        <begin position="47"/>
        <end position="67"/>
    </location>
</feature>
<accession>A0A841TWJ3</accession>
<dbReference type="Gene3D" id="1.20.1720.10">
    <property type="entry name" value="Multidrug resistance protein D"/>
    <property type="match status" value="1"/>
</dbReference>
<dbReference type="GO" id="GO:0022857">
    <property type="term" value="F:transmembrane transporter activity"/>
    <property type="evidence" value="ECO:0007669"/>
    <property type="project" value="InterPro"/>
</dbReference>
<feature type="transmembrane region" description="Helical" evidence="8">
    <location>
        <begin position="6"/>
        <end position="26"/>
    </location>
</feature>
<dbReference type="SUPFAM" id="SSF103473">
    <property type="entry name" value="MFS general substrate transporter"/>
    <property type="match status" value="1"/>
</dbReference>
<proteinExistence type="inferred from homology"/>
<evidence type="ECO:0000256" key="3">
    <source>
        <dbReference type="ARBA" id="ARBA00022448"/>
    </source>
</evidence>
<name>A0A841TWJ3_9BACL</name>
<dbReference type="GO" id="GO:0005886">
    <property type="term" value="C:plasma membrane"/>
    <property type="evidence" value="ECO:0007669"/>
    <property type="project" value="UniProtKB-SubCell"/>
</dbReference>
<protein>
    <submittedName>
        <fullName evidence="10">DHA2 family efflux MFS transporter permease subunit</fullName>
    </submittedName>
</protein>
<keyword evidence="11" id="KW-1185">Reference proteome</keyword>
<feature type="transmembrane region" description="Helical" evidence="8">
    <location>
        <begin position="262"/>
        <end position="287"/>
    </location>
</feature>
<comment type="subcellular location">
    <subcellularLocation>
        <location evidence="1">Cell membrane</location>
        <topology evidence="1">Multi-pass membrane protein</topology>
    </subcellularLocation>
</comment>
<dbReference type="InterPro" id="IPR004638">
    <property type="entry name" value="EmrB-like"/>
</dbReference>
<feature type="transmembrane region" description="Helical" evidence="8">
    <location>
        <begin position="107"/>
        <end position="125"/>
    </location>
</feature>
<evidence type="ECO:0000256" key="2">
    <source>
        <dbReference type="ARBA" id="ARBA00008537"/>
    </source>
</evidence>
<dbReference type="PROSITE" id="PS50850">
    <property type="entry name" value="MFS"/>
    <property type="match status" value="1"/>
</dbReference>
<comment type="similarity">
    <text evidence="2">Belongs to the major facilitator superfamily. EmrB family.</text>
</comment>
<evidence type="ECO:0000256" key="4">
    <source>
        <dbReference type="ARBA" id="ARBA00022475"/>
    </source>
</evidence>
<dbReference type="PANTHER" id="PTHR42718">
    <property type="entry name" value="MAJOR FACILITATOR SUPERFAMILY MULTIDRUG TRANSPORTER MFSC"/>
    <property type="match status" value="1"/>
</dbReference>